<evidence type="ECO:0000256" key="8">
    <source>
        <dbReference type="ARBA" id="ARBA00023136"/>
    </source>
</evidence>
<keyword evidence="8 9" id="KW-0472">Membrane</keyword>
<comment type="similarity">
    <text evidence="2 10">Belongs to the mitochondrial carrier (TC 2.A.29) family.</text>
</comment>
<dbReference type="GO" id="GO:0071913">
    <property type="term" value="F:citrate secondary active transmembrane transporter activity"/>
    <property type="evidence" value="ECO:0000318"/>
    <property type="project" value="GO_Central"/>
</dbReference>
<dbReference type="Pfam" id="PF00153">
    <property type="entry name" value="Mito_carr"/>
    <property type="match status" value="2"/>
</dbReference>
<dbReference type="Gene3D" id="1.50.40.10">
    <property type="entry name" value="Mitochondrial carrier domain"/>
    <property type="match status" value="1"/>
</dbReference>
<dbReference type="SUPFAM" id="SSF103506">
    <property type="entry name" value="Mitochondrial carrier"/>
    <property type="match status" value="1"/>
</dbReference>
<dbReference type="OMA" id="RYGRMVC"/>
<dbReference type="eggNOG" id="KOG0758">
    <property type="taxonomic scope" value="Eukaryota"/>
</dbReference>
<keyword evidence="5" id="KW-0677">Repeat</keyword>
<gene>
    <name evidence="11" type="ORF">MONBRDRAFT_7863</name>
</gene>
<dbReference type="KEGG" id="mbr:MONBRDRAFT_7863"/>
<evidence type="ECO:0000313" key="12">
    <source>
        <dbReference type="Proteomes" id="UP000001357"/>
    </source>
</evidence>
<dbReference type="InParanoid" id="A9UXN1"/>
<dbReference type="PROSITE" id="PS50920">
    <property type="entry name" value="SOLCAR"/>
    <property type="match status" value="2"/>
</dbReference>
<feature type="repeat" description="Solcar" evidence="9">
    <location>
        <begin position="86"/>
        <end position="163"/>
    </location>
</feature>
<dbReference type="RefSeq" id="XP_001745291.1">
    <property type="nucleotide sequence ID" value="XM_001745239.1"/>
</dbReference>
<dbReference type="GeneID" id="5890677"/>
<proteinExistence type="inferred from homology"/>
<dbReference type="InterPro" id="IPR023395">
    <property type="entry name" value="MCP_dom_sf"/>
</dbReference>
<keyword evidence="6" id="KW-1133">Transmembrane helix</keyword>
<keyword evidence="4 9" id="KW-0812">Transmembrane</keyword>
<dbReference type="AlphaFoldDB" id="A9UXN1"/>
<dbReference type="GO" id="GO:0006843">
    <property type="term" value="P:mitochondrial citrate transmembrane transport"/>
    <property type="evidence" value="ECO:0000318"/>
    <property type="project" value="GO_Central"/>
</dbReference>
<comment type="subcellular location">
    <subcellularLocation>
        <location evidence="1">Mitochondrion membrane</location>
        <topology evidence="1">Multi-pass membrane protein</topology>
    </subcellularLocation>
</comment>
<evidence type="ECO:0000313" key="11">
    <source>
        <dbReference type="EMBL" id="EDQ89869.1"/>
    </source>
</evidence>
<dbReference type="GO" id="GO:0005739">
    <property type="term" value="C:mitochondrion"/>
    <property type="evidence" value="ECO:0000318"/>
    <property type="project" value="GO_Central"/>
</dbReference>
<name>A9UXN1_MONBE</name>
<evidence type="ECO:0000256" key="4">
    <source>
        <dbReference type="ARBA" id="ARBA00022692"/>
    </source>
</evidence>
<evidence type="ECO:0000256" key="2">
    <source>
        <dbReference type="ARBA" id="ARBA00006375"/>
    </source>
</evidence>
<evidence type="ECO:0000256" key="6">
    <source>
        <dbReference type="ARBA" id="ARBA00022989"/>
    </source>
</evidence>
<dbReference type="InterPro" id="IPR018108">
    <property type="entry name" value="MCP_transmembrane"/>
</dbReference>
<keyword evidence="12" id="KW-1185">Reference proteome</keyword>
<feature type="repeat" description="Solcar" evidence="9">
    <location>
        <begin position="170"/>
        <end position="255"/>
    </location>
</feature>
<evidence type="ECO:0000256" key="7">
    <source>
        <dbReference type="ARBA" id="ARBA00023128"/>
    </source>
</evidence>
<dbReference type="PANTHER" id="PTHR45788:SF4">
    <property type="entry name" value="TRICARBOXYLATE TRANSPORT PROTEIN, MITOCHONDRIAL"/>
    <property type="match status" value="1"/>
</dbReference>
<dbReference type="PANTHER" id="PTHR45788">
    <property type="entry name" value="SUCCINATE/FUMARATE MITOCHONDRIAL TRANSPORTER-RELATED"/>
    <property type="match status" value="1"/>
</dbReference>
<accession>A9UXN1</accession>
<protein>
    <recommendedName>
        <fullName evidence="13">Mitochondrial carrier protein</fullName>
    </recommendedName>
</protein>
<evidence type="ECO:0000256" key="3">
    <source>
        <dbReference type="ARBA" id="ARBA00022448"/>
    </source>
</evidence>
<evidence type="ECO:0008006" key="13">
    <source>
        <dbReference type="Google" id="ProtNLM"/>
    </source>
</evidence>
<organism evidence="11 12">
    <name type="scientific">Monosiga brevicollis</name>
    <name type="common">Choanoflagellate</name>
    <dbReference type="NCBI Taxonomy" id="81824"/>
    <lineage>
        <taxon>Eukaryota</taxon>
        <taxon>Choanoflagellata</taxon>
        <taxon>Craspedida</taxon>
        <taxon>Salpingoecidae</taxon>
        <taxon>Monosiga</taxon>
    </lineage>
</organism>
<reference evidence="11 12" key="1">
    <citation type="journal article" date="2008" name="Nature">
        <title>The genome of the choanoflagellate Monosiga brevicollis and the origin of metazoans.</title>
        <authorList>
            <consortium name="JGI Sequencing"/>
            <person name="King N."/>
            <person name="Westbrook M.J."/>
            <person name="Young S.L."/>
            <person name="Kuo A."/>
            <person name="Abedin M."/>
            <person name="Chapman J."/>
            <person name="Fairclough S."/>
            <person name="Hellsten U."/>
            <person name="Isogai Y."/>
            <person name="Letunic I."/>
            <person name="Marr M."/>
            <person name="Pincus D."/>
            <person name="Putnam N."/>
            <person name="Rokas A."/>
            <person name="Wright K.J."/>
            <person name="Zuzow R."/>
            <person name="Dirks W."/>
            <person name="Good M."/>
            <person name="Goodstein D."/>
            <person name="Lemons D."/>
            <person name="Li W."/>
            <person name="Lyons J.B."/>
            <person name="Morris A."/>
            <person name="Nichols S."/>
            <person name="Richter D.J."/>
            <person name="Salamov A."/>
            <person name="Bork P."/>
            <person name="Lim W.A."/>
            <person name="Manning G."/>
            <person name="Miller W.T."/>
            <person name="McGinnis W."/>
            <person name="Shapiro H."/>
            <person name="Tjian R."/>
            <person name="Grigoriev I.V."/>
            <person name="Rokhsar D."/>
        </authorList>
    </citation>
    <scope>NUCLEOTIDE SEQUENCE [LARGE SCALE GENOMIC DNA]</scope>
    <source>
        <strain evidence="12">MX1 / ATCC 50154</strain>
    </source>
</reference>
<dbReference type="GO" id="GO:0031966">
    <property type="term" value="C:mitochondrial membrane"/>
    <property type="evidence" value="ECO:0007669"/>
    <property type="project" value="UniProtKB-SubCell"/>
</dbReference>
<keyword evidence="3 10" id="KW-0813">Transport</keyword>
<dbReference type="Proteomes" id="UP000001357">
    <property type="component" value="Unassembled WGS sequence"/>
</dbReference>
<sequence length="264" mass="28211">MTSAGQDLVLGVAAGAAEVCLMQPTLYLKNASQQGLPFTMDPRYLYRGLGASVLDMAVLTGLQFPLTKIMSSIVTGGASRKLTGSEMVASGFLGGLVSGVVCTPMELVMIQQQRFGQSLLTTPVTIVQRYGLGGLMRGLAPSCLREGIFVAGYLGLGPALSRHFEDTGHTRNQAKIYSAVIAGVVSATLSHPIDTVKTCMQGDIEQKRYGSVMQTTQTVAGDGVKAFFRGWNWRAGRNICSVFIINEVKDVLAPLLFGHQEDED</sequence>
<keyword evidence="7" id="KW-0496">Mitochondrion</keyword>
<evidence type="ECO:0000256" key="9">
    <source>
        <dbReference type="PROSITE-ProRule" id="PRU00282"/>
    </source>
</evidence>
<dbReference type="InterPro" id="IPR049563">
    <property type="entry name" value="TXTP-like"/>
</dbReference>
<evidence type="ECO:0000256" key="10">
    <source>
        <dbReference type="RuleBase" id="RU000488"/>
    </source>
</evidence>
<evidence type="ECO:0000256" key="5">
    <source>
        <dbReference type="ARBA" id="ARBA00022737"/>
    </source>
</evidence>
<evidence type="ECO:0000256" key="1">
    <source>
        <dbReference type="ARBA" id="ARBA00004225"/>
    </source>
</evidence>
<dbReference type="EMBL" id="CH991549">
    <property type="protein sequence ID" value="EDQ89869.1"/>
    <property type="molecule type" value="Genomic_DNA"/>
</dbReference>